<dbReference type="PANTHER" id="PTHR43788:SF6">
    <property type="entry name" value="DNA HELICASE B"/>
    <property type="match status" value="1"/>
</dbReference>
<evidence type="ECO:0000256" key="2">
    <source>
        <dbReference type="ARBA" id="ARBA00022840"/>
    </source>
</evidence>
<dbReference type="Gene3D" id="3.40.50.300">
    <property type="entry name" value="P-loop containing nucleotide triphosphate hydrolases"/>
    <property type="match status" value="2"/>
</dbReference>
<reference evidence="4 5" key="1">
    <citation type="submission" date="2018-03" db="EMBL/GenBank/DDBJ databases">
        <title>Phage therapy in agriculture - a green tech approach to combat plant pathogenic bacteria.</title>
        <authorList>
            <person name="Carstens A.B."/>
            <person name="Djurhuus A.M."/>
            <person name="Hansen L.H."/>
        </authorList>
    </citation>
    <scope>NUCLEOTIDE SEQUENCE [LARGE SCALE GENOMIC DNA]</scope>
</reference>
<evidence type="ECO:0000313" key="4">
    <source>
        <dbReference type="EMBL" id="AWD92447.1"/>
    </source>
</evidence>
<dbReference type="EMBL" id="MH059633">
    <property type="protein sequence ID" value="AWD92447.1"/>
    <property type="molecule type" value="Genomic_DNA"/>
</dbReference>
<name>A0A2S1GSS4_9CAUD</name>
<accession>A0A2S1GSS4</accession>
<sequence>MSGFEFNEQQVEAIRLVGEWYERVKYDRYGKNVFFLAGYAGTGKTTVAKTAATQCVTDRYAHMIEYIAPTGKAASRLREKGCASARTMHQFTYNLRGEDEEGDPIFGAKDALKDGRPKLIVMDEASMVSGWDLKNLLIHQVPILALGDIGQLPPVGASAAFTVDNVDYLLDKIERQGADSNIVRASMFVRKGQMLPFREYDDVRVRSGRPPTDQLVEHSGEFAQILCSFNSTREEINQKVRKALGFSGKTPQIGEKVVCKFNQHGFGIMNGEQGIVVGYEEATPDFVEDEDSCQNKDEDDDGTRIILRSLTDARILKAKFNEKAFSTNFDERKEFLKKPGAFDFGYALTVHSSQGSEWPNVLVVEEVLRGVPYNQLMYTAITRAQQRLTIYRN</sequence>
<dbReference type="InterPro" id="IPR027785">
    <property type="entry name" value="UvrD-like_helicase_C"/>
</dbReference>
<dbReference type="GO" id="GO:0003678">
    <property type="term" value="F:DNA helicase activity"/>
    <property type="evidence" value="ECO:0007669"/>
    <property type="project" value="UniProtKB-ARBA"/>
</dbReference>
<keyword evidence="4" id="KW-0378">Hydrolase</keyword>
<feature type="domain" description="UvrD-like helicase C-terminal" evidence="3">
    <location>
        <begin position="345"/>
        <end position="390"/>
    </location>
</feature>
<protein>
    <submittedName>
        <fullName evidence="4">Putative RecD-like DNA helicase</fullName>
    </submittedName>
</protein>
<dbReference type="InterPro" id="IPR027417">
    <property type="entry name" value="P-loop_NTPase"/>
</dbReference>
<evidence type="ECO:0000259" key="3">
    <source>
        <dbReference type="Pfam" id="PF13538"/>
    </source>
</evidence>
<dbReference type="GO" id="GO:0005524">
    <property type="term" value="F:ATP binding"/>
    <property type="evidence" value="ECO:0007669"/>
    <property type="project" value="UniProtKB-KW"/>
</dbReference>
<keyword evidence="1" id="KW-0547">Nucleotide-binding</keyword>
<proteinExistence type="predicted"/>
<dbReference type="Pfam" id="PF13604">
    <property type="entry name" value="AAA_30"/>
    <property type="match status" value="1"/>
</dbReference>
<organism evidence="4 5">
    <name type="scientific">Xanthomonas phage Carpasina</name>
    <dbReference type="NCBI Taxonomy" id="2163636"/>
    <lineage>
        <taxon>Viruses</taxon>
        <taxon>Duplodnaviria</taxon>
        <taxon>Heunggongvirae</taxon>
        <taxon>Uroviricota</taxon>
        <taxon>Caudoviricetes</taxon>
        <taxon>Lindbergviridae</taxon>
        <taxon>Carpasinavirus</taxon>
        <taxon>Carpasinavirus carpasina</taxon>
    </lineage>
</organism>
<keyword evidence="4" id="KW-0347">Helicase</keyword>
<dbReference type="Proteomes" id="UP000246901">
    <property type="component" value="Segment"/>
</dbReference>
<dbReference type="KEGG" id="vg:54991535"/>
<keyword evidence="5" id="KW-1185">Reference proteome</keyword>
<dbReference type="SUPFAM" id="SSF52540">
    <property type="entry name" value="P-loop containing nucleoside triphosphate hydrolases"/>
    <property type="match status" value="2"/>
</dbReference>
<evidence type="ECO:0000256" key="1">
    <source>
        <dbReference type="ARBA" id="ARBA00022741"/>
    </source>
</evidence>
<dbReference type="Pfam" id="PF13538">
    <property type="entry name" value="UvrD_C_2"/>
    <property type="match status" value="1"/>
</dbReference>
<dbReference type="InterPro" id="IPR050534">
    <property type="entry name" value="Coronavir_polyprotein_1ab"/>
</dbReference>
<evidence type="ECO:0000313" key="5">
    <source>
        <dbReference type="Proteomes" id="UP000246901"/>
    </source>
</evidence>
<dbReference type="CDD" id="cd18809">
    <property type="entry name" value="SF1_C_RecD"/>
    <property type="match status" value="1"/>
</dbReference>
<dbReference type="GeneID" id="54991535"/>
<dbReference type="RefSeq" id="YP_009801028.1">
    <property type="nucleotide sequence ID" value="NC_047962.1"/>
</dbReference>
<keyword evidence="2" id="KW-0067">ATP-binding</keyword>
<dbReference type="PANTHER" id="PTHR43788">
    <property type="entry name" value="DNA2/NAM7 HELICASE FAMILY MEMBER"/>
    <property type="match status" value="1"/>
</dbReference>